<dbReference type="AlphaFoldDB" id="Q1M492"/>
<dbReference type="InterPro" id="IPR045851">
    <property type="entry name" value="AMP-bd_C_sf"/>
</dbReference>
<dbReference type="Pfam" id="PF13193">
    <property type="entry name" value="AMP-binding_C"/>
    <property type="match status" value="1"/>
</dbReference>
<evidence type="ECO:0000313" key="6">
    <source>
        <dbReference type="Proteomes" id="UP000006575"/>
    </source>
</evidence>
<dbReference type="EnsemblBacteria" id="CAK12080">
    <property type="protein sequence ID" value="CAK12080"/>
    <property type="gene ID" value="pRL120368"/>
</dbReference>
<dbReference type="Proteomes" id="UP000006575">
    <property type="component" value="Plasmid pRL12"/>
</dbReference>
<dbReference type="InterPro" id="IPR025110">
    <property type="entry name" value="AMP-bd_C"/>
</dbReference>
<organism evidence="5 6">
    <name type="scientific">Rhizobium johnstonii (strain DSM 114642 / LMG 32736 / 3841)</name>
    <name type="common">Rhizobium leguminosarum bv. viciae</name>
    <dbReference type="NCBI Taxonomy" id="216596"/>
    <lineage>
        <taxon>Bacteria</taxon>
        <taxon>Pseudomonadati</taxon>
        <taxon>Pseudomonadota</taxon>
        <taxon>Alphaproteobacteria</taxon>
        <taxon>Hyphomicrobiales</taxon>
        <taxon>Rhizobiaceae</taxon>
        <taxon>Rhizobium/Agrobacterium group</taxon>
        <taxon>Rhizobium</taxon>
        <taxon>Rhizobium johnstonii</taxon>
    </lineage>
</organism>
<dbReference type="eggNOG" id="COG0318">
    <property type="taxonomic scope" value="Bacteria"/>
</dbReference>
<evidence type="ECO:0008006" key="7">
    <source>
        <dbReference type="Google" id="ProtNLM"/>
    </source>
</evidence>
<dbReference type="InterPro" id="IPR042099">
    <property type="entry name" value="ANL_N_sf"/>
</dbReference>
<proteinExistence type="inferred from homology"/>
<evidence type="ECO:0000256" key="1">
    <source>
        <dbReference type="ARBA" id="ARBA00006432"/>
    </source>
</evidence>
<comment type="similarity">
    <text evidence="1">Belongs to the ATP-dependent AMP-binding enzyme family.</text>
</comment>
<dbReference type="Pfam" id="PF00501">
    <property type="entry name" value="AMP-binding"/>
    <property type="match status" value="1"/>
</dbReference>
<feature type="domain" description="AMP-binding enzyme C-terminal" evidence="4">
    <location>
        <begin position="417"/>
        <end position="489"/>
    </location>
</feature>
<keyword evidence="2" id="KW-0436">Ligase</keyword>
<accession>Q1M492</accession>
<dbReference type="Gene3D" id="3.30.300.30">
    <property type="match status" value="1"/>
</dbReference>
<dbReference type="HOGENOM" id="CLU_000022_59_0_5"/>
<feature type="domain" description="AMP-dependent synthetase/ligase" evidence="3">
    <location>
        <begin position="11"/>
        <end position="367"/>
    </location>
</feature>
<protein>
    <recommendedName>
        <fullName evidence="7">Long-chain fatty acid--CoA ligase</fullName>
    </recommendedName>
</protein>
<dbReference type="SUPFAM" id="SSF56801">
    <property type="entry name" value="Acetyl-CoA synthetase-like"/>
    <property type="match status" value="1"/>
</dbReference>
<evidence type="ECO:0000256" key="2">
    <source>
        <dbReference type="ARBA" id="ARBA00022598"/>
    </source>
</evidence>
<dbReference type="EMBL" id="AM236086">
    <property type="protein sequence ID" value="CAK12080.1"/>
    <property type="molecule type" value="Genomic_DNA"/>
</dbReference>
<geneLocation type="plasmid" evidence="6">
    <name>pRL12</name>
</geneLocation>
<dbReference type="InterPro" id="IPR000873">
    <property type="entry name" value="AMP-dep_synth/lig_dom"/>
</dbReference>
<evidence type="ECO:0000259" key="4">
    <source>
        <dbReference type="Pfam" id="PF13193"/>
    </source>
</evidence>
<keyword evidence="6" id="KW-1185">Reference proteome</keyword>
<dbReference type="GO" id="GO:0006631">
    <property type="term" value="P:fatty acid metabolic process"/>
    <property type="evidence" value="ECO:0007669"/>
    <property type="project" value="TreeGrafter"/>
</dbReference>
<name>Q1M492_RHIJ3</name>
<evidence type="ECO:0000259" key="3">
    <source>
        <dbReference type="Pfam" id="PF00501"/>
    </source>
</evidence>
<dbReference type="Gene3D" id="3.40.50.12780">
    <property type="entry name" value="N-terminal domain of ligase-like"/>
    <property type="match status" value="1"/>
</dbReference>
<evidence type="ECO:0000313" key="5">
    <source>
        <dbReference type="EMBL" id="CAK12080.1"/>
    </source>
</evidence>
<sequence length="511" mass="55073">MSMPIHAQLLRHATETPDKPALVINGHSLSYGELYVRAKAIYRFLQDLPRSNRRTLDLPGVETLAALSLSNHIGFAEYFAAATAFPNACAVIDPIMPAERIERIIERLTPDVLIVDDDAGPSAEIARRFGIPVVTAGAEAFDLAAAGGEAELPADADKIFLIGFTSGTTAEPKAYYRSREQWRWSLDRGRVVFELEDAPSTMCPGALAHGLALYALVEALDAGATFHSVRKWDPGVVARTLCSWQVERLVAVPTHIAGIARAWAGEPALTFLRDVLTAGAKLDRNGVESMRRLFPKARIREYYGASEIGFMTVSTLAGGEIDFPIDRVGQAYPGVEISIRDPDENNVGTDVPGTIFVRSDLIADGYLWGDDGQAFRVTEAGATVGDLGELDANGMLRVIGRAGGMMISGGNNVYPAEVESALKACPGVEDAVVFALPDAYFGQRIVAVVSGETVGPKILADHCAQMLGKYKIPKQFYHIRSWPMTSSGKISRGQVERAVVSGDDLVLRLSA</sequence>
<dbReference type="KEGG" id="rle:pRL120368"/>
<gene>
    <name evidence="5" type="ordered locus">pRL120368</name>
</gene>
<dbReference type="PANTHER" id="PTHR43201">
    <property type="entry name" value="ACYL-COA SYNTHETASE"/>
    <property type="match status" value="1"/>
</dbReference>
<reference evidence="5 6" key="1">
    <citation type="journal article" date="2006" name="Genome Biol.">
        <title>The genome of Rhizobium leguminosarum has recognizable core and accessory components.</title>
        <authorList>
            <person name="Young J.W."/>
            <person name="Crossman L.C."/>
            <person name="Johnston A.W.B."/>
            <person name="Thomson N.R."/>
            <person name="Ghazoui Z.F."/>
            <person name="Hull K.H."/>
            <person name="Wexler M."/>
            <person name="Curson A.R.J."/>
            <person name="Todd J.D."/>
            <person name="Poole P.S."/>
            <person name="Mauchline T.H."/>
            <person name="East A.K."/>
            <person name="Quail M.A."/>
            <person name="Churcher C."/>
            <person name="Arrowsmith C."/>
            <person name="Cherevach A."/>
            <person name="Chillingworth T."/>
            <person name="Clarke K."/>
            <person name="Cronin A."/>
            <person name="Davis P."/>
            <person name="Fraser A."/>
            <person name="Hance Z."/>
            <person name="Hauser H."/>
            <person name="Jagels K."/>
            <person name="Moule S."/>
            <person name="Mungall K."/>
            <person name="Norbertczak H."/>
            <person name="Rabbinowitsch E."/>
            <person name="Sanders M."/>
            <person name="Simmonds M."/>
            <person name="Whitehead S."/>
            <person name="Parkhill J."/>
        </authorList>
    </citation>
    <scope>NUCLEOTIDE SEQUENCE [LARGE SCALE GENOMIC DNA]</scope>
    <source>
        <strain evidence="6">DSM 114642 / LMG 32736 / 3841</strain>
    </source>
</reference>
<dbReference type="PANTHER" id="PTHR43201:SF5">
    <property type="entry name" value="MEDIUM-CHAIN ACYL-COA LIGASE ACSF2, MITOCHONDRIAL"/>
    <property type="match status" value="1"/>
</dbReference>
<dbReference type="GO" id="GO:0031956">
    <property type="term" value="F:medium-chain fatty acid-CoA ligase activity"/>
    <property type="evidence" value="ECO:0007669"/>
    <property type="project" value="TreeGrafter"/>
</dbReference>